<evidence type="ECO:0000256" key="1">
    <source>
        <dbReference type="SAM" id="MobiDB-lite"/>
    </source>
</evidence>
<keyword evidence="3" id="KW-1185">Reference proteome</keyword>
<dbReference type="AlphaFoldDB" id="A0A3M7SQQ3"/>
<reference evidence="2 3" key="1">
    <citation type="journal article" date="2018" name="Sci. Rep.">
        <title>Genomic signatures of local adaptation to the degree of environmental predictability in rotifers.</title>
        <authorList>
            <person name="Franch-Gras L."/>
            <person name="Hahn C."/>
            <person name="Garcia-Roger E.M."/>
            <person name="Carmona M.J."/>
            <person name="Serra M."/>
            <person name="Gomez A."/>
        </authorList>
    </citation>
    <scope>NUCLEOTIDE SEQUENCE [LARGE SCALE GENOMIC DNA]</scope>
    <source>
        <strain evidence="2">HYR1</strain>
    </source>
</reference>
<evidence type="ECO:0000313" key="2">
    <source>
        <dbReference type="EMBL" id="RNA38066.1"/>
    </source>
</evidence>
<sequence length="69" mass="7982">MKWLKRCYLCVTNDKTIRHRLTIILICQAIQGSPYTSINKAQTNRLSSNRPSNRSRQVPKMQSFVSATK</sequence>
<organism evidence="2 3">
    <name type="scientific">Brachionus plicatilis</name>
    <name type="common">Marine rotifer</name>
    <name type="synonym">Brachionus muelleri</name>
    <dbReference type="NCBI Taxonomy" id="10195"/>
    <lineage>
        <taxon>Eukaryota</taxon>
        <taxon>Metazoa</taxon>
        <taxon>Spiralia</taxon>
        <taxon>Gnathifera</taxon>
        <taxon>Rotifera</taxon>
        <taxon>Eurotatoria</taxon>
        <taxon>Monogononta</taxon>
        <taxon>Pseudotrocha</taxon>
        <taxon>Ploima</taxon>
        <taxon>Brachionidae</taxon>
        <taxon>Brachionus</taxon>
    </lineage>
</organism>
<feature type="compositionally biased region" description="Low complexity" evidence="1">
    <location>
        <begin position="44"/>
        <end position="56"/>
    </location>
</feature>
<name>A0A3M7SQQ3_BRAPC</name>
<feature type="region of interest" description="Disordered" evidence="1">
    <location>
        <begin position="42"/>
        <end position="69"/>
    </location>
</feature>
<protein>
    <submittedName>
        <fullName evidence="2">Uncharacterized protein</fullName>
    </submittedName>
</protein>
<proteinExistence type="predicted"/>
<evidence type="ECO:0000313" key="3">
    <source>
        <dbReference type="Proteomes" id="UP000276133"/>
    </source>
</evidence>
<gene>
    <name evidence="2" type="ORF">BpHYR1_051024</name>
</gene>
<dbReference type="Proteomes" id="UP000276133">
    <property type="component" value="Unassembled WGS sequence"/>
</dbReference>
<accession>A0A3M7SQQ3</accession>
<comment type="caution">
    <text evidence="2">The sequence shown here is derived from an EMBL/GenBank/DDBJ whole genome shotgun (WGS) entry which is preliminary data.</text>
</comment>
<dbReference type="EMBL" id="REGN01000928">
    <property type="protein sequence ID" value="RNA38066.1"/>
    <property type="molecule type" value="Genomic_DNA"/>
</dbReference>